<sequence>MDDFEEAFREAKAYLDEGLPFWCDVFLRPKDKEFCDFIKEKGYEVY</sequence>
<gene>
    <name evidence="1" type="ORF">IRZ65_19740</name>
    <name evidence="2" type="ORF">NCTC11842_05166</name>
</gene>
<organism evidence="2 3">
    <name type="scientific">Pseudomonas luteola</name>
    <dbReference type="NCBI Taxonomy" id="47886"/>
    <lineage>
        <taxon>Bacteria</taxon>
        <taxon>Pseudomonadati</taxon>
        <taxon>Pseudomonadota</taxon>
        <taxon>Gammaproteobacteria</taxon>
        <taxon>Pseudomonadales</taxon>
        <taxon>Pseudomonadaceae</taxon>
        <taxon>Pseudomonas</taxon>
    </lineage>
</organism>
<name>A0A2X2D276_PSELU</name>
<dbReference type="Proteomes" id="UP000250443">
    <property type="component" value="Unassembled WGS sequence"/>
</dbReference>
<protein>
    <submittedName>
        <fullName evidence="2">Uncharacterized protein</fullName>
    </submittedName>
</protein>
<evidence type="ECO:0000313" key="4">
    <source>
        <dbReference type="Proteomes" id="UP000626180"/>
    </source>
</evidence>
<dbReference type="EMBL" id="JADMCD010000012">
    <property type="protein sequence ID" value="MBF8642904.1"/>
    <property type="molecule type" value="Genomic_DNA"/>
</dbReference>
<evidence type="ECO:0000313" key="3">
    <source>
        <dbReference type="Proteomes" id="UP000250443"/>
    </source>
</evidence>
<reference evidence="1 4" key="2">
    <citation type="submission" date="2020-10" db="EMBL/GenBank/DDBJ databases">
        <title>Genome sequences of Pseudomonas isolates.</title>
        <authorList>
            <person name="Wessels L."/>
            <person name="Reich F."/>
            <person name="Hammerl J."/>
        </authorList>
    </citation>
    <scope>NUCLEOTIDE SEQUENCE [LARGE SCALE GENOMIC DNA]</scope>
    <source>
        <strain evidence="1 4">20-MO00624-0</strain>
    </source>
</reference>
<dbReference type="EMBL" id="UAUF01000014">
    <property type="protein sequence ID" value="SPZ13424.1"/>
    <property type="molecule type" value="Genomic_DNA"/>
</dbReference>
<dbReference type="Proteomes" id="UP000626180">
    <property type="component" value="Unassembled WGS sequence"/>
</dbReference>
<evidence type="ECO:0000313" key="2">
    <source>
        <dbReference type="EMBL" id="SPZ13424.1"/>
    </source>
</evidence>
<dbReference type="RefSeq" id="WP_010798669.1">
    <property type="nucleotide sequence ID" value="NZ_CP069263.1"/>
</dbReference>
<accession>A0A2X2D276</accession>
<dbReference type="AlphaFoldDB" id="A0A2X2D276"/>
<evidence type="ECO:0000313" key="1">
    <source>
        <dbReference type="EMBL" id="MBF8642904.1"/>
    </source>
</evidence>
<reference evidence="2 3" key="1">
    <citation type="submission" date="2018-06" db="EMBL/GenBank/DDBJ databases">
        <authorList>
            <consortium name="Pathogen Informatics"/>
            <person name="Doyle S."/>
        </authorList>
    </citation>
    <scope>NUCLEOTIDE SEQUENCE [LARGE SCALE GENOMIC DNA]</scope>
    <source>
        <strain evidence="2 3">NCTC11842</strain>
    </source>
</reference>
<proteinExistence type="predicted"/>
<keyword evidence="4" id="KW-1185">Reference proteome</keyword>